<dbReference type="InterPro" id="IPR004675">
    <property type="entry name" value="AhpD_core"/>
</dbReference>
<dbReference type="AlphaFoldDB" id="A0A147JXR7"/>
<evidence type="ECO:0000259" key="1">
    <source>
        <dbReference type="Pfam" id="PF02627"/>
    </source>
</evidence>
<comment type="caution">
    <text evidence="2">The sequence shown here is derived from an EMBL/GenBank/DDBJ whole genome shotgun (WGS) entry which is preliminary data.</text>
</comment>
<dbReference type="Pfam" id="PF02627">
    <property type="entry name" value="CMD"/>
    <property type="match status" value="1"/>
</dbReference>
<evidence type="ECO:0000313" key="3">
    <source>
        <dbReference type="Proteomes" id="UP000074294"/>
    </source>
</evidence>
<dbReference type="EMBL" id="LQMQ01000025">
    <property type="protein sequence ID" value="KUO41297.1"/>
    <property type="molecule type" value="Genomic_DNA"/>
</dbReference>
<name>A0A147JXR7_HADYE</name>
<organism evidence="2 3">
    <name type="scientific">Hadarchaeum yellowstonense</name>
    <dbReference type="NCBI Taxonomy" id="1776334"/>
    <lineage>
        <taxon>Archaea</taxon>
        <taxon>Methanobacteriati</taxon>
        <taxon>Candidatus Hadarchaeota</taxon>
        <taxon>Candidatus Hadarchaeia</taxon>
        <taxon>Candidatus Hadarchaeales</taxon>
        <taxon>Candidatus Hadarchaeaceae</taxon>
        <taxon>Candidatus Hadarchaeum</taxon>
    </lineage>
</organism>
<dbReference type="PANTHER" id="PTHR33930">
    <property type="entry name" value="ALKYL HYDROPEROXIDE REDUCTASE AHPD"/>
    <property type="match status" value="1"/>
</dbReference>
<dbReference type="Proteomes" id="UP000074294">
    <property type="component" value="Unassembled WGS sequence"/>
</dbReference>
<dbReference type="GO" id="GO:0051920">
    <property type="term" value="F:peroxiredoxin activity"/>
    <property type="evidence" value="ECO:0007669"/>
    <property type="project" value="InterPro"/>
</dbReference>
<dbReference type="NCBIfam" id="TIGR00778">
    <property type="entry name" value="ahpD_dom"/>
    <property type="match status" value="1"/>
</dbReference>
<dbReference type="InterPro" id="IPR003779">
    <property type="entry name" value="CMD-like"/>
</dbReference>
<sequence length="102" mass="11034">MDLLKRIKETDAEYTLAFFEFAKQAEKPGALSTKEKELISVALSVAAQCIPCIAFHVKNAIKEGATKKEIYEAGFVAGLMGGGPAIAYLRYLVDACDQFGAK</sequence>
<protein>
    <recommendedName>
        <fullName evidence="1">Carboxymuconolactone decarboxylase-like domain-containing protein</fullName>
    </recommendedName>
</protein>
<feature type="domain" description="Carboxymuconolactone decarboxylase-like" evidence="1">
    <location>
        <begin position="13"/>
        <end position="89"/>
    </location>
</feature>
<dbReference type="InterPro" id="IPR029032">
    <property type="entry name" value="AhpD-like"/>
</dbReference>
<reference evidence="2 3" key="1">
    <citation type="journal article" date="2016" name="Nat. Microbiol.">
        <title>Genomic inference of the metabolism of cosmopolitan subsurface Archaea, Hadesarchaea.</title>
        <authorList>
            <person name="Baker B.J."/>
            <person name="Saw J.H."/>
            <person name="Lind A.E."/>
            <person name="Lazar C.S."/>
            <person name="Hinrichs K.-U."/>
            <person name="Teske A.P."/>
            <person name="Ettema T.J."/>
        </authorList>
    </citation>
    <scope>NUCLEOTIDE SEQUENCE [LARGE SCALE GENOMIC DNA]</scope>
</reference>
<evidence type="ECO:0000313" key="2">
    <source>
        <dbReference type="EMBL" id="KUO41297.1"/>
    </source>
</evidence>
<accession>A0A147JXR7</accession>
<dbReference type="PANTHER" id="PTHR33930:SF2">
    <property type="entry name" value="BLR3452 PROTEIN"/>
    <property type="match status" value="1"/>
</dbReference>
<proteinExistence type="predicted"/>
<dbReference type="STRING" id="1776334.APZ16_00225"/>
<gene>
    <name evidence="2" type="ORF">APZ16_00225</name>
</gene>
<dbReference type="SUPFAM" id="SSF69118">
    <property type="entry name" value="AhpD-like"/>
    <property type="match status" value="1"/>
</dbReference>
<dbReference type="Gene3D" id="1.20.1290.10">
    <property type="entry name" value="AhpD-like"/>
    <property type="match status" value="1"/>
</dbReference>